<organism evidence="2 3">
    <name type="scientific">Apostasia shenzhenica</name>
    <dbReference type="NCBI Taxonomy" id="1088818"/>
    <lineage>
        <taxon>Eukaryota</taxon>
        <taxon>Viridiplantae</taxon>
        <taxon>Streptophyta</taxon>
        <taxon>Embryophyta</taxon>
        <taxon>Tracheophyta</taxon>
        <taxon>Spermatophyta</taxon>
        <taxon>Magnoliopsida</taxon>
        <taxon>Liliopsida</taxon>
        <taxon>Asparagales</taxon>
        <taxon>Orchidaceae</taxon>
        <taxon>Apostasioideae</taxon>
        <taxon>Apostasia</taxon>
    </lineage>
</organism>
<accession>A0A2I0A7A0</accession>
<dbReference type="EMBL" id="KZ452013">
    <property type="protein sequence ID" value="PKA51420.1"/>
    <property type="molecule type" value="Genomic_DNA"/>
</dbReference>
<feature type="region of interest" description="Disordered" evidence="1">
    <location>
        <begin position="28"/>
        <end position="51"/>
    </location>
</feature>
<evidence type="ECO:0000313" key="2">
    <source>
        <dbReference type="EMBL" id="PKA51420.1"/>
    </source>
</evidence>
<name>A0A2I0A7A0_9ASPA</name>
<protein>
    <submittedName>
        <fullName evidence="2">Uncharacterized protein</fullName>
    </submittedName>
</protein>
<gene>
    <name evidence="2" type="ORF">AXF42_Ash002785</name>
</gene>
<proteinExistence type="predicted"/>
<dbReference type="AlphaFoldDB" id="A0A2I0A7A0"/>
<keyword evidence="3" id="KW-1185">Reference proteome</keyword>
<reference evidence="2 3" key="1">
    <citation type="journal article" date="2017" name="Nature">
        <title>The Apostasia genome and the evolution of orchids.</title>
        <authorList>
            <person name="Zhang G.Q."/>
            <person name="Liu K.W."/>
            <person name="Li Z."/>
            <person name="Lohaus R."/>
            <person name="Hsiao Y.Y."/>
            <person name="Niu S.C."/>
            <person name="Wang J.Y."/>
            <person name="Lin Y.C."/>
            <person name="Xu Q."/>
            <person name="Chen L.J."/>
            <person name="Yoshida K."/>
            <person name="Fujiwara S."/>
            <person name="Wang Z.W."/>
            <person name="Zhang Y.Q."/>
            <person name="Mitsuda N."/>
            <person name="Wang M."/>
            <person name="Liu G.H."/>
            <person name="Pecoraro L."/>
            <person name="Huang H.X."/>
            <person name="Xiao X.J."/>
            <person name="Lin M."/>
            <person name="Wu X.Y."/>
            <person name="Wu W.L."/>
            <person name="Chen Y.Y."/>
            <person name="Chang S.B."/>
            <person name="Sakamoto S."/>
            <person name="Ohme-Takagi M."/>
            <person name="Yagi M."/>
            <person name="Zeng S.J."/>
            <person name="Shen C.Y."/>
            <person name="Yeh C.M."/>
            <person name="Luo Y.B."/>
            <person name="Tsai W.C."/>
            <person name="Van de Peer Y."/>
            <person name="Liu Z.J."/>
        </authorList>
    </citation>
    <scope>NUCLEOTIDE SEQUENCE [LARGE SCALE GENOMIC DNA]</scope>
    <source>
        <strain evidence="3">cv. Shenzhen</strain>
        <tissue evidence="2">Stem</tissue>
    </source>
</reference>
<evidence type="ECO:0000256" key="1">
    <source>
        <dbReference type="SAM" id="MobiDB-lite"/>
    </source>
</evidence>
<sequence>MLGIVDYNKVAGADDLALHQSSPALKNLTPSKIVAGPPLVSSDEDVSAHHR</sequence>
<dbReference type="Proteomes" id="UP000236161">
    <property type="component" value="Unassembled WGS sequence"/>
</dbReference>
<evidence type="ECO:0000313" key="3">
    <source>
        <dbReference type="Proteomes" id="UP000236161"/>
    </source>
</evidence>